<dbReference type="Proteomes" id="UP001327560">
    <property type="component" value="Chromosome 4"/>
</dbReference>
<protein>
    <submittedName>
        <fullName evidence="1">Uncharacterized protein</fullName>
    </submittedName>
</protein>
<keyword evidence="2" id="KW-1185">Reference proteome</keyword>
<evidence type="ECO:0000313" key="1">
    <source>
        <dbReference type="EMBL" id="WOL06263.1"/>
    </source>
</evidence>
<evidence type="ECO:0000313" key="2">
    <source>
        <dbReference type="Proteomes" id="UP001327560"/>
    </source>
</evidence>
<sequence>MRESAADRAGEERAEAALLLPHLPVRLPRQQEVLVDLRERTKLYFASFAQIVRKEHIVRKEAPPIFDSAEAKKNWPKTEDLFVMLQPTPYLQAALHNTFLSGPNAELF</sequence>
<accession>A0AAQ3KG24</accession>
<gene>
    <name evidence="1" type="ORF">Cni_G14995</name>
</gene>
<dbReference type="AlphaFoldDB" id="A0AAQ3KG24"/>
<organism evidence="1 2">
    <name type="scientific">Canna indica</name>
    <name type="common">Indian-shot</name>
    <dbReference type="NCBI Taxonomy" id="4628"/>
    <lineage>
        <taxon>Eukaryota</taxon>
        <taxon>Viridiplantae</taxon>
        <taxon>Streptophyta</taxon>
        <taxon>Embryophyta</taxon>
        <taxon>Tracheophyta</taxon>
        <taxon>Spermatophyta</taxon>
        <taxon>Magnoliopsida</taxon>
        <taxon>Liliopsida</taxon>
        <taxon>Zingiberales</taxon>
        <taxon>Cannaceae</taxon>
        <taxon>Canna</taxon>
    </lineage>
</organism>
<proteinExistence type="predicted"/>
<dbReference type="EMBL" id="CP136893">
    <property type="protein sequence ID" value="WOL06263.1"/>
    <property type="molecule type" value="Genomic_DNA"/>
</dbReference>
<name>A0AAQ3KG24_9LILI</name>
<reference evidence="1 2" key="1">
    <citation type="submission" date="2023-10" db="EMBL/GenBank/DDBJ databases">
        <title>Chromosome-scale genome assembly provides insights into flower coloration mechanisms of Canna indica.</title>
        <authorList>
            <person name="Li C."/>
        </authorList>
    </citation>
    <scope>NUCLEOTIDE SEQUENCE [LARGE SCALE GENOMIC DNA]</scope>
    <source>
        <tissue evidence="1">Flower</tissue>
    </source>
</reference>